<gene>
    <name evidence="2" type="ORF">ACFQ4E_04340</name>
</gene>
<name>A0ABW3ZFY7_9RHOB</name>
<sequence length="275" mass="29652">MLPRVSSYSGSLSSTADTGLPLLFLAACPMLLWLFDGSATAIGAVGVHFGLIALAIRLITRGRIEKARFDAAKSATRPRVPRLILGAMSLGFLVFLLAAGQFTTLVPALGFGVAGTIASLGAFGVDPLRHKGLDDPEYLARKEAEHVIATADAALVKAVTRVAQLDEPELTLRIESVRSAMLRLLRACGTQPDEVANLRKPLERFIELIAAETERLETEFAIEPKTAGRRYAARIALLSDGFEARARQKKSRTSADAFAFDADLLAERLEERHAA</sequence>
<dbReference type="RefSeq" id="WP_386801709.1">
    <property type="nucleotide sequence ID" value="NZ_JBHTMU010000005.1"/>
</dbReference>
<proteinExistence type="predicted"/>
<organism evidence="2 3">
    <name type="scientific">Litorisediminicola beolgyonensis</name>
    <dbReference type="NCBI Taxonomy" id="1173614"/>
    <lineage>
        <taxon>Bacteria</taxon>
        <taxon>Pseudomonadati</taxon>
        <taxon>Pseudomonadota</taxon>
        <taxon>Alphaproteobacteria</taxon>
        <taxon>Rhodobacterales</taxon>
        <taxon>Paracoccaceae</taxon>
        <taxon>Litorisediminicola</taxon>
    </lineage>
</organism>
<evidence type="ECO:0000313" key="3">
    <source>
        <dbReference type="Proteomes" id="UP001597135"/>
    </source>
</evidence>
<evidence type="ECO:0000313" key="2">
    <source>
        <dbReference type="EMBL" id="MFD1341642.1"/>
    </source>
</evidence>
<keyword evidence="3" id="KW-1185">Reference proteome</keyword>
<accession>A0ABW3ZFY7</accession>
<feature type="transmembrane region" description="Helical" evidence="1">
    <location>
        <begin position="105"/>
        <end position="125"/>
    </location>
</feature>
<dbReference type="PROSITE" id="PS51257">
    <property type="entry name" value="PROKAR_LIPOPROTEIN"/>
    <property type="match status" value="1"/>
</dbReference>
<dbReference type="EMBL" id="JBHTMU010000005">
    <property type="protein sequence ID" value="MFD1341642.1"/>
    <property type="molecule type" value="Genomic_DNA"/>
</dbReference>
<dbReference type="Proteomes" id="UP001597135">
    <property type="component" value="Unassembled WGS sequence"/>
</dbReference>
<reference evidence="3" key="1">
    <citation type="journal article" date="2019" name="Int. J. Syst. Evol. Microbiol.">
        <title>The Global Catalogue of Microorganisms (GCM) 10K type strain sequencing project: providing services to taxonomists for standard genome sequencing and annotation.</title>
        <authorList>
            <consortium name="The Broad Institute Genomics Platform"/>
            <consortium name="The Broad Institute Genome Sequencing Center for Infectious Disease"/>
            <person name="Wu L."/>
            <person name="Ma J."/>
        </authorList>
    </citation>
    <scope>NUCLEOTIDE SEQUENCE [LARGE SCALE GENOMIC DNA]</scope>
    <source>
        <strain evidence="3">CCUG 62953</strain>
    </source>
</reference>
<feature type="transmembrane region" description="Helical" evidence="1">
    <location>
        <begin position="41"/>
        <end position="59"/>
    </location>
</feature>
<evidence type="ECO:0008006" key="4">
    <source>
        <dbReference type="Google" id="ProtNLM"/>
    </source>
</evidence>
<feature type="transmembrane region" description="Helical" evidence="1">
    <location>
        <begin position="80"/>
        <end position="99"/>
    </location>
</feature>
<keyword evidence="1" id="KW-1133">Transmembrane helix</keyword>
<keyword evidence="1" id="KW-0472">Membrane</keyword>
<comment type="caution">
    <text evidence="2">The sequence shown here is derived from an EMBL/GenBank/DDBJ whole genome shotgun (WGS) entry which is preliminary data.</text>
</comment>
<protein>
    <recommendedName>
        <fullName evidence="4">5-bromo-4-chloroindolyl phosphate hydrolysis protein</fullName>
    </recommendedName>
</protein>
<evidence type="ECO:0000256" key="1">
    <source>
        <dbReference type="SAM" id="Phobius"/>
    </source>
</evidence>
<keyword evidence="1" id="KW-0812">Transmembrane</keyword>